<accession>A0A9W6JNS8</accession>
<evidence type="ECO:0000313" key="3">
    <source>
        <dbReference type="EMBL" id="GLK79114.1"/>
    </source>
</evidence>
<keyword evidence="1" id="KW-0723">Serine/threonine-protein kinase</keyword>
<organism evidence="3 4">
    <name type="scientific">Methylopila turkensis</name>
    <dbReference type="NCBI Taxonomy" id="1437816"/>
    <lineage>
        <taxon>Bacteria</taxon>
        <taxon>Pseudomonadati</taxon>
        <taxon>Pseudomonadota</taxon>
        <taxon>Alphaproteobacteria</taxon>
        <taxon>Hyphomicrobiales</taxon>
        <taxon>Methylopilaceae</taxon>
        <taxon>Methylopila</taxon>
    </lineage>
</organism>
<evidence type="ECO:0000256" key="1">
    <source>
        <dbReference type="ARBA" id="ARBA00022527"/>
    </source>
</evidence>
<dbReference type="InterPro" id="IPR050267">
    <property type="entry name" value="Anti-sigma-factor_SerPK"/>
</dbReference>
<dbReference type="EMBL" id="BSFL01000001">
    <property type="protein sequence ID" value="GLK79114.1"/>
    <property type="molecule type" value="Genomic_DNA"/>
</dbReference>
<dbReference type="CDD" id="cd16936">
    <property type="entry name" value="HATPase_RsbW-like"/>
    <property type="match status" value="1"/>
</dbReference>
<sequence>MPGVVRLSIDSDLNQVEFIARAVRSLCDNLLGREDAEAVELAVVEAMNNIIKHGYRGRRGEAVDVNVTLTRSEVEVEVVDHATPIPERIVKGGEPLAFDFDATDVAGLPEGGMGLTLIRMSMDEVDYVSRPGENRLRMVKRIAAS</sequence>
<name>A0A9W6JNS8_9HYPH</name>
<reference evidence="3" key="1">
    <citation type="journal article" date="2014" name="Int. J. Syst. Evol. Microbiol.">
        <title>Complete genome sequence of Corynebacterium casei LMG S-19264T (=DSM 44701T), isolated from a smear-ripened cheese.</title>
        <authorList>
            <consortium name="US DOE Joint Genome Institute (JGI-PGF)"/>
            <person name="Walter F."/>
            <person name="Albersmeier A."/>
            <person name="Kalinowski J."/>
            <person name="Ruckert C."/>
        </authorList>
    </citation>
    <scope>NUCLEOTIDE SEQUENCE</scope>
    <source>
        <strain evidence="3">VKM B-2748</strain>
    </source>
</reference>
<dbReference type="PANTHER" id="PTHR35526:SF3">
    <property type="entry name" value="ANTI-SIGMA-F FACTOR RSBW"/>
    <property type="match status" value="1"/>
</dbReference>
<evidence type="ECO:0000313" key="4">
    <source>
        <dbReference type="Proteomes" id="UP001143309"/>
    </source>
</evidence>
<dbReference type="SUPFAM" id="SSF55874">
    <property type="entry name" value="ATPase domain of HSP90 chaperone/DNA topoisomerase II/histidine kinase"/>
    <property type="match status" value="1"/>
</dbReference>
<proteinExistence type="predicted"/>
<dbReference type="GO" id="GO:0004674">
    <property type="term" value="F:protein serine/threonine kinase activity"/>
    <property type="evidence" value="ECO:0007669"/>
    <property type="project" value="UniProtKB-KW"/>
</dbReference>
<keyword evidence="4" id="KW-1185">Reference proteome</keyword>
<keyword evidence="1" id="KW-0808">Transferase</keyword>
<comment type="caution">
    <text evidence="3">The sequence shown here is derived from an EMBL/GenBank/DDBJ whole genome shotgun (WGS) entry which is preliminary data.</text>
</comment>
<dbReference type="InterPro" id="IPR036890">
    <property type="entry name" value="HATPase_C_sf"/>
</dbReference>
<evidence type="ECO:0000259" key="2">
    <source>
        <dbReference type="Pfam" id="PF13581"/>
    </source>
</evidence>
<reference evidence="3" key="2">
    <citation type="submission" date="2023-01" db="EMBL/GenBank/DDBJ databases">
        <authorList>
            <person name="Sun Q."/>
            <person name="Evtushenko L."/>
        </authorList>
    </citation>
    <scope>NUCLEOTIDE SEQUENCE</scope>
    <source>
        <strain evidence="3">VKM B-2748</strain>
    </source>
</reference>
<dbReference type="PANTHER" id="PTHR35526">
    <property type="entry name" value="ANTI-SIGMA-F FACTOR RSBW-RELATED"/>
    <property type="match status" value="1"/>
</dbReference>
<dbReference type="Pfam" id="PF13581">
    <property type="entry name" value="HATPase_c_2"/>
    <property type="match status" value="1"/>
</dbReference>
<dbReference type="AlphaFoldDB" id="A0A9W6JNS8"/>
<protein>
    <recommendedName>
        <fullName evidence="2">Histidine kinase/HSP90-like ATPase domain-containing protein</fullName>
    </recommendedName>
</protein>
<feature type="domain" description="Histidine kinase/HSP90-like ATPase" evidence="2">
    <location>
        <begin position="11"/>
        <end position="140"/>
    </location>
</feature>
<dbReference type="InterPro" id="IPR003594">
    <property type="entry name" value="HATPase_dom"/>
</dbReference>
<dbReference type="Proteomes" id="UP001143309">
    <property type="component" value="Unassembled WGS sequence"/>
</dbReference>
<dbReference type="RefSeq" id="WP_271199598.1">
    <property type="nucleotide sequence ID" value="NZ_BSFL01000001.1"/>
</dbReference>
<gene>
    <name evidence="3" type="ORF">GCM10008174_08550</name>
</gene>
<keyword evidence="1" id="KW-0418">Kinase</keyword>
<dbReference type="Gene3D" id="3.30.565.10">
    <property type="entry name" value="Histidine kinase-like ATPase, C-terminal domain"/>
    <property type="match status" value="1"/>
</dbReference>